<protein>
    <submittedName>
        <fullName evidence="1">Uncharacterized protein</fullName>
    </submittedName>
</protein>
<organism evidence="1 2">
    <name type="scientific">Linum tenue</name>
    <dbReference type="NCBI Taxonomy" id="586396"/>
    <lineage>
        <taxon>Eukaryota</taxon>
        <taxon>Viridiplantae</taxon>
        <taxon>Streptophyta</taxon>
        <taxon>Embryophyta</taxon>
        <taxon>Tracheophyta</taxon>
        <taxon>Spermatophyta</taxon>
        <taxon>Magnoliopsida</taxon>
        <taxon>eudicotyledons</taxon>
        <taxon>Gunneridae</taxon>
        <taxon>Pentapetalae</taxon>
        <taxon>rosids</taxon>
        <taxon>fabids</taxon>
        <taxon>Malpighiales</taxon>
        <taxon>Linaceae</taxon>
        <taxon>Linum</taxon>
    </lineage>
</organism>
<evidence type="ECO:0000313" key="1">
    <source>
        <dbReference type="EMBL" id="CAI0376744.1"/>
    </source>
</evidence>
<dbReference type="EMBL" id="CAMGYJ010000002">
    <property type="protein sequence ID" value="CAI0376744.1"/>
    <property type="molecule type" value="Genomic_DNA"/>
</dbReference>
<keyword evidence="2" id="KW-1185">Reference proteome</keyword>
<dbReference type="AlphaFoldDB" id="A0AAV0GVM5"/>
<proteinExistence type="predicted"/>
<sequence>MIQPVASESLDTDRWYRLPLRVLSEQTDQRYLVDMSFGFLRVLMLHGMLCYPTWFI</sequence>
<evidence type="ECO:0000313" key="2">
    <source>
        <dbReference type="Proteomes" id="UP001154282"/>
    </source>
</evidence>
<dbReference type="Proteomes" id="UP001154282">
    <property type="component" value="Unassembled WGS sequence"/>
</dbReference>
<accession>A0AAV0GVM5</accession>
<comment type="caution">
    <text evidence="1">The sequence shown here is derived from an EMBL/GenBank/DDBJ whole genome shotgun (WGS) entry which is preliminary data.</text>
</comment>
<name>A0AAV0GVM5_9ROSI</name>
<reference evidence="1" key="1">
    <citation type="submission" date="2022-08" db="EMBL/GenBank/DDBJ databases">
        <authorList>
            <person name="Gutierrez-Valencia J."/>
        </authorList>
    </citation>
    <scope>NUCLEOTIDE SEQUENCE</scope>
</reference>
<gene>
    <name evidence="1" type="ORF">LITE_LOCUS1164</name>
</gene>